<feature type="transmembrane region" description="Helical" evidence="9">
    <location>
        <begin position="201"/>
        <end position="222"/>
    </location>
</feature>
<evidence type="ECO:0000256" key="1">
    <source>
        <dbReference type="ARBA" id="ARBA00004651"/>
    </source>
</evidence>
<feature type="transmembrane region" description="Helical" evidence="9">
    <location>
        <begin position="152"/>
        <end position="181"/>
    </location>
</feature>
<keyword evidence="5 9" id="KW-1003">Cell membrane</keyword>
<keyword evidence="4" id="KW-0813">Transport</keyword>
<feature type="domain" description="ABC transmembrane type-1" evidence="10">
    <location>
        <begin position="156"/>
        <end position="363"/>
    </location>
</feature>
<evidence type="ECO:0000256" key="8">
    <source>
        <dbReference type="ARBA" id="ARBA00023136"/>
    </source>
</evidence>
<dbReference type="CDD" id="cd06261">
    <property type="entry name" value="TM_PBP2"/>
    <property type="match status" value="1"/>
</dbReference>
<dbReference type="Proteomes" id="UP000789359">
    <property type="component" value="Unassembled WGS sequence"/>
</dbReference>
<dbReference type="PROSITE" id="PS50928">
    <property type="entry name" value="ABC_TM1"/>
    <property type="match status" value="1"/>
</dbReference>
<dbReference type="RefSeq" id="WP_230056779.1">
    <property type="nucleotide sequence ID" value="NZ_CAJHOE010000002.1"/>
</dbReference>
<dbReference type="InterPro" id="IPR035906">
    <property type="entry name" value="MetI-like_sf"/>
</dbReference>
<evidence type="ECO:0000256" key="2">
    <source>
        <dbReference type="ARBA" id="ARBA00007069"/>
    </source>
</evidence>
<dbReference type="PANTHER" id="PTHR43470">
    <property type="entry name" value="PHOSPHATE TRANSPORT SYSTEM PERMEASE PROTEIN PSTA-RELATED"/>
    <property type="match status" value="1"/>
</dbReference>
<dbReference type="InterPro" id="IPR000515">
    <property type="entry name" value="MetI-like"/>
</dbReference>
<feature type="transmembrane region" description="Helical" evidence="9">
    <location>
        <begin position="228"/>
        <end position="247"/>
    </location>
</feature>
<keyword evidence="8 9" id="KW-0472">Membrane</keyword>
<protein>
    <recommendedName>
        <fullName evidence="3 9">Phosphate transport system permease protein PstA</fullName>
    </recommendedName>
</protein>
<feature type="transmembrane region" description="Helical" evidence="9">
    <location>
        <begin position="347"/>
        <end position="366"/>
    </location>
</feature>
<keyword evidence="6 9" id="KW-0812">Transmembrane</keyword>
<keyword evidence="12" id="KW-1185">Reference proteome</keyword>
<proteinExistence type="inferred from homology"/>
<evidence type="ECO:0000313" key="11">
    <source>
        <dbReference type="EMBL" id="CAD7287913.1"/>
    </source>
</evidence>
<feature type="transmembrane region" description="Helical" evidence="9">
    <location>
        <begin position="12"/>
        <end position="32"/>
    </location>
</feature>
<organism evidence="11 12">
    <name type="scientific">Campylobacter suis</name>
    <dbReference type="NCBI Taxonomy" id="2790657"/>
    <lineage>
        <taxon>Bacteria</taxon>
        <taxon>Pseudomonadati</taxon>
        <taxon>Campylobacterota</taxon>
        <taxon>Epsilonproteobacteria</taxon>
        <taxon>Campylobacterales</taxon>
        <taxon>Campylobacteraceae</taxon>
        <taxon>Campylobacter</taxon>
    </lineage>
</organism>
<evidence type="ECO:0000256" key="7">
    <source>
        <dbReference type="ARBA" id="ARBA00022989"/>
    </source>
</evidence>
<accession>A0ABN7K5X8</accession>
<comment type="similarity">
    <text evidence="2 9">Belongs to the binding-protein-dependent transport system permease family. CysTW subfamily.</text>
</comment>
<dbReference type="SUPFAM" id="SSF161098">
    <property type="entry name" value="MetI-like"/>
    <property type="match status" value="1"/>
</dbReference>
<dbReference type="Gene3D" id="1.10.3720.10">
    <property type="entry name" value="MetI-like"/>
    <property type="match status" value="1"/>
</dbReference>
<feature type="transmembrane region" description="Helical" evidence="9">
    <location>
        <begin position="284"/>
        <end position="312"/>
    </location>
</feature>
<evidence type="ECO:0000313" key="12">
    <source>
        <dbReference type="Proteomes" id="UP000789359"/>
    </source>
</evidence>
<gene>
    <name evidence="11" type="ORF">LMG8286_01003</name>
</gene>
<keyword evidence="7 9" id="KW-1133">Transmembrane helix</keyword>
<comment type="caution">
    <text evidence="11">The sequence shown here is derived from an EMBL/GenBank/DDBJ whole genome shotgun (WGS) entry which is preliminary data.</text>
</comment>
<name>A0ABN7K5X8_9BACT</name>
<evidence type="ECO:0000256" key="4">
    <source>
        <dbReference type="ARBA" id="ARBA00022448"/>
    </source>
</evidence>
<sequence>MRKLKGAIFKGFCKASFWLCVAFLLLFLGTLIKNGVGEFSKFYIKTEFVVTENLLANPYSFESEYKKFISRAWIRELPALLRLQNAKAGDRIQTLATANADVQSQLKLGVSKLNETQISQVANLRNKGVIINKFSLDFFTKSDSKIPENAGFLSAIFGSVLVMCVAMMSAFPVGLASGIYLEKFAKDNKFSKFIEISINNLNAVPSIIFGLLGLAVFINFFGLPRSSIIVGGLVLGIMSLPVIIVSVRSALRSVPESISQAGYSLGLNKFQVIKDHVLPSAWSGILTGIIMALAGAIGETAPLMIVGMIAFVPEMATSLFSPSAVMPSQIFIWSGSPELIYVQKTSAAILTLLFITFSLNLLAIILRNKINKKAQ</sequence>
<evidence type="ECO:0000256" key="3">
    <source>
        <dbReference type="ARBA" id="ARBA00016864"/>
    </source>
</evidence>
<evidence type="ECO:0000259" key="10">
    <source>
        <dbReference type="PROSITE" id="PS50928"/>
    </source>
</evidence>
<evidence type="ECO:0000256" key="9">
    <source>
        <dbReference type="RuleBase" id="RU363043"/>
    </source>
</evidence>
<dbReference type="NCBIfam" id="TIGR00974">
    <property type="entry name" value="3a0107s02c"/>
    <property type="match status" value="1"/>
</dbReference>
<dbReference type="InterPro" id="IPR005672">
    <property type="entry name" value="Phosphate_PstA"/>
</dbReference>
<dbReference type="Pfam" id="PF00528">
    <property type="entry name" value="BPD_transp_1"/>
    <property type="match status" value="1"/>
</dbReference>
<evidence type="ECO:0000256" key="6">
    <source>
        <dbReference type="ARBA" id="ARBA00022692"/>
    </source>
</evidence>
<evidence type="ECO:0000256" key="5">
    <source>
        <dbReference type="ARBA" id="ARBA00022475"/>
    </source>
</evidence>
<comment type="subcellular location">
    <subcellularLocation>
        <location evidence="1 9">Cell membrane</location>
        <topology evidence="1 9">Multi-pass membrane protein</topology>
    </subcellularLocation>
</comment>
<reference evidence="11 12" key="1">
    <citation type="submission" date="2020-11" db="EMBL/GenBank/DDBJ databases">
        <authorList>
            <person name="Peeters C."/>
        </authorList>
    </citation>
    <scope>NUCLEOTIDE SEQUENCE [LARGE SCALE GENOMIC DNA]</scope>
    <source>
        <strain evidence="11 12">LMG 8286</strain>
    </source>
</reference>
<dbReference type="EMBL" id="CAJHOE010000002">
    <property type="protein sequence ID" value="CAD7287913.1"/>
    <property type="molecule type" value="Genomic_DNA"/>
</dbReference>